<sequence length="66" mass="7153">MNSIFLNHGRYDAAIVDLDGTMVDTMGDFVVALDLMLAEVLPQGLAARHWTPPPSAAWSAKAPSIW</sequence>
<organism evidence="1">
    <name type="scientific">Polaromonas hydrogenivorans</name>
    <dbReference type="NCBI Taxonomy" id="335476"/>
    <lineage>
        <taxon>Bacteria</taxon>
        <taxon>Pseudomonadati</taxon>
        <taxon>Pseudomonadota</taxon>
        <taxon>Betaproteobacteria</taxon>
        <taxon>Burkholderiales</taxon>
        <taxon>Comamonadaceae</taxon>
        <taxon>Polaromonas</taxon>
    </lineage>
</organism>
<protein>
    <recommendedName>
        <fullName evidence="2">Phosphoglycolate phosphatase</fullName>
    </recommendedName>
</protein>
<dbReference type="EMBL" id="CP157675">
    <property type="protein sequence ID" value="XBP70770.1"/>
    <property type="molecule type" value="Genomic_DNA"/>
</dbReference>
<name>A0AAU7LT26_9BURK</name>
<evidence type="ECO:0008006" key="2">
    <source>
        <dbReference type="Google" id="ProtNLM"/>
    </source>
</evidence>
<evidence type="ECO:0000313" key="1">
    <source>
        <dbReference type="EMBL" id="XBP70770.1"/>
    </source>
</evidence>
<dbReference type="SUPFAM" id="SSF56784">
    <property type="entry name" value="HAD-like"/>
    <property type="match status" value="1"/>
</dbReference>
<dbReference type="AlphaFoldDB" id="A0AAU7LT26"/>
<reference evidence="1" key="1">
    <citation type="submission" date="2024-05" db="EMBL/GenBank/DDBJ databases">
        <authorList>
            <person name="Bunk B."/>
            <person name="Swiderski J."/>
            <person name="Sproer C."/>
            <person name="Thiel V."/>
        </authorList>
    </citation>
    <scope>NUCLEOTIDE SEQUENCE</scope>
    <source>
        <strain evidence="1">DSM 17735</strain>
    </source>
</reference>
<dbReference type="InterPro" id="IPR036412">
    <property type="entry name" value="HAD-like_sf"/>
</dbReference>
<gene>
    <name evidence="1" type="ORF">ABLV49_02845</name>
</gene>
<accession>A0AAU7LT26</accession>
<proteinExistence type="predicted"/>